<sequence length="352" mass="39184">MLPGIQELAEMTRPPPAKKPRITPRKDAVKRATNEDVSSASQSDKEPVIIEERHTPRQQARFDPRTLSMEEQVKIYRTWRKNGSMHEDTCFVCRKGSGLANCNTCRLAYHKACLAADARTYEDQDRWYCPICVSRNWHIIPPSTLASPSITPVAASTSASAVNRGPIPRPLSAYAEARTPSRPSTLMPALSALPTSAALPSSPSRSGAQTLGQVTTQPRKGGRSRYSTLRPDVESAISTIYGELELSRSLGGDVERLRGELEAARREIEVLRKELTVTRREAEMARFSAEAYDQLWQENEMYKKRDQGPNSLQEKVEELTSDLNAAREAISTKDAMLDEWKTKLKGLLGEGT</sequence>
<feature type="compositionally biased region" description="Basic and acidic residues" evidence="6">
    <location>
        <begin position="24"/>
        <end position="34"/>
    </location>
</feature>
<dbReference type="SUPFAM" id="SSF57903">
    <property type="entry name" value="FYVE/PHD zinc finger"/>
    <property type="match status" value="1"/>
</dbReference>
<dbReference type="InterPro" id="IPR001965">
    <property type="entry name" value="Znf_PHD"/>
</dbReference>
<feature type="region of interest" description="Disordered" evidence="6">
    <location>
        <begin position="195"/>
        <end position="227"/>
    </location>
</feature>
<keyword evidence="5" id="KW-0175">Coiled coil</keyword>
<dbReference type="InterPro" id="IPR011011">
    <property type="entry name" value="Znf_FYVE_PHD"/>
</dbReference>
<evidence type="ECO:0000256" key="1">
    <source>
        <dbReference type="ARBA" id="ARBA00022723"/>
    </source>
</evidence>
<gene>
    <name evidence="8" type="ORF">EDD36DRAFT_1256</name>
</gene>
<reference evidence="8" key="1">
    <citation type="journal article" date="2022" name="bioRxiv">
        <title>Deciphering the potential niche of two novel black yeast fungi from a biological soil crust based on their genomes, phenotypes, and melanin regulation.</title>
        <authorList>
            <consortium name="DOE Joint Genome Institute"/>
            <person name="Carr E.C."/>
            <person name="Barton Q."/>
            <person name="Grambo S."/>
            <person name="Sullivan M."/>
            <person name="Renfro C.M."/>
            <person name="Kuo A."/>
            <person name="Pangilinan J."/>
            <person name="Lipzen A."/>
            <person name="Keymanesh K."/>
            <person name="Savage E."/>
            <person name="Barry K."/>
            <person name="Grigoriev I.V."/>
            <person name="Riekhof W.R."/>
            <person name="Harris S.S."/>
        </authorList>
    </citation>
    <scope>NUCLEOTIDE SEQUENCE</scope>
    <source>
        <strain evidence="8">JF 03-4F</strain>
    </source>
</reference>
<keyword evidence="3" id="KW-0862">Zinc</keyword>
<proteinExistence type="predicted"/>
<dbReference type="AlphaFoldDB" id="A0AAN6E5A9"/>
<dbReference type="Proteomes" id="UP001203852">
    <property type="component" value="Unassembled WGS sequence"/>
</dbReference>
<feature type="compositionally biased region" description="Low complexity" evidence="6">
    <location>
        <begin position="195"/>
        <end position="206"/>
    </location>
</feature>
<evidence type="ECO:0000313" key="9">
    <source>
        <dbReference type="Proteomes" id="UP001203852"/>
    </source>
</evidence>
<feature type="compositionally biased region" description="Polar residues" evidence="6">
    <location>
        <begin position="207"/>
        <end position="218"/>
    </location>
</feature>
<dbReference type="EMBL" id="MU404350">
    <property type="protein sequence ID" value="KAI1617447.1"/>
    <property type="molecule type" value="Genomic_DNA"/>
</dbReference>
<evidence type="ECO:0000256" key="2">
    <source>
        <dbReference type="ARBA" id="ARBA00022771"/>
    </source>
</evidence>
<dbReference type="PROSITE" id="PS50016">
    <property type="entry name" value="ZF_PHD_2"/>
    <property type="match status" value="1"/>
</dbReference>
<evidence type="ECO:0000259" key="7">
    <source>
        <dbReference type="PROSITE" id="PS50016"/>
    </source>
</evidence>
<feature type="domain" description="PHD-type" evidence="7">
    <location>
        <begin position="87"/>
        <end position="135"/>
    </location>
</feature>
<accession>A0AAN6E5A9</accession>
<protein>
    <recommendedName>
        <fullName evidence="7">PHD-type domain-containing protein</fullName>
    </recommendedName>
</protein>
<keyword evidence="9" id="KW-1185">Reference proteome</keyword>
<evidence type="ECO:0000256" key="4">
    <source>
        <dbReference type="PROSITE-ProRule" id="PRU00146"/>
    </source>
</evidence>
<dbReference type="Pfam" id="PF00628">
    <property type="entry name" value="PHD"/>
    <property type="match status" value="1"/>
</dbReference>
<feature type="compositionally biased region" description="Basic and acidic residues" evidence="6">
    <location>
        <begin position="43"/>
        <end position="61"/>
    </location>
</feature>
<dbReference type="InterPro" id="IPR013083">
    <property type="entry name" value="Znf_RING/FYVE/PHD"/>
</dbReference>
<dbReference type="InterPro" id="IPR019787">
    <property type="entry name" value="Znf_PHD-finger"/>
</dbReference>
<keyword evidence="1" id="KW-0479">Metal-binding</keyword>
<dbReference type="CDD" id="cd15489">
    <property type="entry name" value="PHD_SF"/>
    <property type="match status" value="1"/>
</dbReference>
<keyword evidence="2 4" id="KW-0863">Zinc-finger</keyword>
<dbReference type="Gene3D" id="3.30.40.10">
    <property type="entry name" value="Zinc/RING finger domain, C3HC4 (zinc finger)"/>
    <property type="match status" value="1"/>
</dbReference>
<dbReference type="SMART" id="SM00249">
    <property type="entry name" value="PHD"/>
    <property type="match status" value="1"/>
</dbReference>
<comment type="caution">
    <text evidence="8">The sequence shown here is derived from an EMBL/GenBank/DDBJ whole genome shotgun (WGS) entry which is preliminary data.</text>
</comment>
<organism evidence="8 9">
    <name type="scientific">Exophiala viscosa</name>
    <dbReference type="NCBI Taxonomy" id="2486360"/>
    <lineage>
        <taxon>Eukaryota</taxon>
        <taxon>Fungi</taxon>
        <taxon>Dikarya</taxon>
        <taxon>Ascomycota</taxon>
        <taxon>Pezizomycotina</taxon>
        <taxon>Eurotiomycetes</taxon>
        <taxon>Chaetothyriomycetidae</taxon>
        <taxon>Chaetothyriales</taxon>
        <taxon>Herpotrichiellaceae</taxon>
        <taxon>Exophiala</taxon>
    </lineage>
</organism>
<feature type="coiled-coil region" evidence="5">
    <location>
        <begin position="247"/>
        <end position="281"/>
    </location>
</feature>
<dbReference type="GO" id="GO:0008270">
    <property type="term" value="F:zinc ion binding"/>
    <property type="evidence" value="ECO:0007669"/>
    <property type="project" value="UniProtKB-KW"/>
</dbReference>
<evidence type="ECO:0000256" key="5">
    <source>
        <dbReference type="SAM" id="Coils"/>
    </source>
</evidence>
<evidence type="ECO:0000256" key="6">
    <source>
        <dbReference type="SAM" id="MobiDB-lite"/>
    </source>
</evidence>
<evidence type="ECO:0000256" key="3">
    <source>
        <dbReference type="ARBA" id="ARBA00022833"/>
    </source>
</evidence>
<name>A0AAN6E5A9_9EURO</name>
<feature type="region of interest" description="Disordered" evidence="6">
    <location>
        <begin position="1"/>
        <end position="61"/>
    </location>
</feature>
<evidence type="ECO:0000313" key="8">
    <source>
        <dbReference type="EMBL" id="KAI1617447.1"/>
    </source>
</evidence>